<reference evidence="2" key="1">
    <citation type="submission" date="2024-02" db="EMBL/GenBank/DDBJ databases">
        <authorList>
            <consortium name="ELIXIR-Norway"/>
            <consortium name="Elixir Norway"/>
        </authorList>
    </citation>
    <scope>NUCLEOTIDE SEQUENCE</scope>
</reference>
<sequence length="228" mass="25486">MEFATDEAGNTLVTFSPPGRDGRVPKKFRLLAARLTETPQVLGFKNFIASAHNRSYALQAGGVILEHMVPEPQREAHEMHTNVLFIEYVAWLCVTTQSTAPYSMWLQPQETLTSRTVESNVLDMVFGAMLTAAEVNDKFLPIKVEKEHICSGNMVANPAESVQRHPHANERPLRSGPGEHDGFRVAECNLAGTTGSRSDWRELEEIRRRQWRGGWGPMRVGIGPEYGT</sequence>
<feature type="region of interest" description="Disordered" evidence="1">
    <location>
        <begin position="158"/>
        <end position="182"/>
    </location>
</feature>
<gene>
    <name evidence="2" type="ORF">CSSPTR1EN2_LOCUS15400</name>
</gene>
<evidence type="ECO:0000313" key="3">
    <source>
        <dbReference type="Proteomes" id="UP001497512"/>
    </source>
</evidence>
<organism evidence="2 3">
    <name type="scientific">Sphagnum troendelagicum</name>
    <dbReference type="NCBI Taxonomy" id="128251"/>
    <lineage>
        <taxon>Eukaryota</taxon>
        <taxon>Viridiplantae</taxon>
        <taxon>Streptophyta</taxon>
        <taxon>Embryophyta</taxon>
        <taxon>Bryophyta</taxon>
        <taxon>Sphagnophytina</taxon>
        <taxon>Sphagnopsida</taxon>
        <taxon>Sphagnales</taxon>
        <taxon>Sphagnaceae</taxon>
        <taxon>Sphagnum</taxon>
    </lineage>
</organism>
<accession>A0ABP0UFZ1</accession>
<keyword evidence="3" id="KW-1185">Reference proteome</keyword>
<dbReference type="Proteomes" id="UP001497512">
    <property type="component" value="Chromosome 3"/>
</dbReference>
<proteinExistence type="predicted"/>
<name>A0ABP0UFZ1_9BRYO</name>
<feature type="compositionally biased region" description="Basic and acidic residues" evidence="1">
    <location>
        <begin position="167"/>
        <end position="182"/>
    </location>
</feature>
<evidence type="ECO:0000313" key="2">
    <source>
        <dbReference type="EMBL" id="CAK9220331.1"/>
    </source>
</evidence>
<protein>
    <submittedName>
        <fullName evidence="2">Uncharacterized protein</fullName>
    </submittedName>
</protein>
<dbReference type="EMBL" id="OZ019895">
    <property type="protein sequence ID" value="CAK9220331.1"/>
    <property type="molecule type" value="Genomic_DNA"/>
</dbReference>
<evidence type="ECO:0000256" key="1">
    <source>
        <dbReference type="SAM" id="MobiDB-lite"/>
    </source>
</evidence>